<dbReference type="PANTHER" id="PTHR30399:SF1">
    <property type="entry name" value="UTP PYROPHOSPHATASE"/>
    <property type="match status" value="1"/>
</dbReference>
<gene>
    <name evidence="2" type="ORF">C7389_104220</name>
</gene>
<evidence type="ECO:0000313" key="2">
    <source>
        <dbReference type="EMBL" id="TDN53866.1"/>
    </source>
</evidence>
<dbReference type="AlphaFoldDB" id="A0A4R6E7D4"/>
<dbReference type="EMBL" id="SNVV01000004">
    <property type="protein sequence ID" value="TDN53866.1"/>
    <property type="molecule type" value="Genomic_DNA"/>
</dbReference>
<accession>A0A4R6E7D4</accession>
<dbReference type="InterPro" id="IPR002725">
    <property type="entry name" value="YgjP-like_metallopeptidase"/>
</dbReference>
<dbReference type="Pfam" id="PF01863">
    <property type="entry name" value="YgjP-like"/>
    <property type="match status" value="1"/>
</dbReference>
<feature type="domain" description="YgjP-like metallopeptidase" evidence="1">
    <location>
        <begin position="11"/>
        <end position="215"/>
    </location>
</feature>
<dbReference type="InterPro" id="IPR053136">
    <property type="entry name" value="UTP_pyrophosphatase-like"/>
</dbReference>
<evidence type="ECO:0000259" key="1">
    <source>
        <dbReference type="Pfam" id="PF01863"/>
    </source>
</evidence>
<dbReference type="PANTHER" id="PTHR30399">
    <property type="entry name" value="UNCHARACTERIZED PROTEIN YGJP"/>
    <property type="match status" value="1"/>
</dbReference>
<dbReference type="Gene3D" id="3.30.2010.10">
    <property type="entry name" value="Metalloproteases ('zincins'), catalytic domain"/>
    <property type="match status" value="1"/>
</dbReference>
<dbReference type="CDD" id="cd07344">
    <property type="entry name" value="M48_yhfN_like"/>
    <property type="match status" value="1"/>
</dbReference>
<reference evidence="2 3" key="1">
    <citation type="submission" date="2019-03" db="EMBL/GenBank/DDBJ databases">
        <title>Genomic Encyclopedia of Type Strains, Phase IV (KMG-IV): sequencing the most valuable type-strain genomes for metagenomic binning, comparative biology and taxonomic classification.</title>
        <authorList>
            <person name="Goeker M."/>
        </authorList>
    </citation>
    <scope>NUCLEOTIDE SEQUENCE [LARGE SCALE GENOMIC DNA]</scope>
    <source>
        <strain evidence="2 3">DSM 12121</strain>
    </source>
</reference>
<name>A0A4R6E7D4_9RHOO</name>
<proteinExistence type="predicted"/>
<keyword evidence="3" id="KW-1185">Reference proteome</keyword>
<dbReference type="Proteomes" id="UP000295129">
    <property type="component" value="Unassembled WGS sequence"/>
</dbReference>
<sequence>MVLTLRRSARRSLALQIDHRGPRVSVPYGLAQSEVERFVRSHTRWLLDKLDERSERPLPEPMSLRDGAEFPLLGEGVRLRIGPASPRQVRWRLGTDGREELWLPASAVLDRTLVKALRARALAWFGGRVEEFCFRLNQEVPAVRLTSANTRWGSCSRSSGIRLHWRLIHLPPALSDYVVAHEVAHLEEMNHSPRFWAVVESLYPDWRAARQALRKAAETLPLIGGEPDPTPQED</sequence>
<organism evidence="2 3">
    <name type="scientific">Azoarcus indigens</name>
    <dbReference type="NCBI Taxonomy" id="29545"/>
    <lineage>
        <taxon>Bacteria</taxon>
        <taxon>Pseudomonadati</taxon>
        <taxon>Pseudomonadota</taxon>
        <taxon>Betaproteobacteria</taxon>
        <taxon>Rhodocyclales</taxon>
        <taxon>Zoogloeaceae</taxon>
        <taxon>Azoarcus</taxon>
    </lineage>
</organism>
<evidence type="ECO:0000313" key="3">
    <source>
        <dbReference type="Proteomes" id="UP000295129"/>
    </source>
</evidence>
<protein>
    <recommendedName>
        <fullName evidence="1">YgjP-like metallopeptidase domain-containing protein</fullName>
    </recommendedName>
</protein>
<comment type="caution">
    <text evidence="2">The sequence shown here is derived from an EMBL/GenBank/DDBJ whole genome shotgun (WGS) entry which is preliminary data.</text>
</comment>